<protein>
    <submittedName>
        <fullName evidence="1">Uncharacterized protein</fullName>
    </submittedName>
</protein>
<reference evidence="1 2" key="1">
    <citation type="submission" date="2019-11" db="EMBL/GenBank/DDBJ databases">
        <title>Whole genome sequence of Oryza granulata.</title>
        <authorList>
            <person name="Li W."/>
        </authorList>
    </citation>
    <scope>NUCLEOTIDE SEQUENCE [LARGE SCALE GENOMIC DNA]</scope>
    <source>
        <strain evidence="2">cv. Menghai</strain>
        <tissue evidence="1">Leaf</tissue>
    </source>
</reference>
<accession>A0A6G1BZZ4</accession>
<dbReference type="Proteomes" id="UP000479710">
    <property type="component" value="Unassembled WGS sequence"/>
</dbReference>
<comment type="caution">
    <text evidence="1">The sequence shown here is derived from an EMBL/GenBank/DDBJ whole genome shotgun (WGS) entry which is preliminary data.</text>
</comment>
<organism evidence="1 2">
    <name type="scientific">Oryza meyeriana var. granulata</name>
    <dbReference type="NCBI Taxonomy" id="110450"/>
    <lineage>
        <taxon>Eukaryota</taxon>
        <taxon>Viridiplantae</taxon>
        <taxon>Streptophyta</taxon>
        <taxon>Embryophyta</taxon>
        <taxon>Tracheophyta</taxon>
        <taxon>Spermatophyta</taxon>
        <taxon>Magnoliopsida</taxon>
        <taxon>Liliopsida</taxon>
        <taxon>Poales</taxon>
        <taxon>Poaceae</taxon>
        <taxon>BOP clade</taxon>
        <taxon>Oryzoideae</taxon>
        <taxon>Oryzeae</taxon>
        <taxon>Oryzinae</taxon>
        <taxon>Oryza</taxon>
        <taxon>Oryza meyeriana</taxon>
    </lineage>
</organism>
<proteinExistence type="predicted"/>
<dbReference type="AlphaFoldDB" id="A0A6G1BZZ4"/>
<evidence type="ECO:0000313" key="1">
    <source>
        <dbReference type="EMBL" id="KAF0892953.1"/>
    </source>
</evidence>
<gene>
    <name evidence="1" type="ORF">E2562_020066</name>
</gene>
<keyword evidence="2" id="KW-1185">Reference proteome</keyword>
<dbReference type="EMBL" id="SPHZ02000011">
    <property type="protein sequence ID" value="KAF0892953.1"/>
    <property type="molecule type" value="Genomic_DNA"/>
</dbReference>
<sequence length="188" mass="20851">MGDGEGRMFVHMAVREVATVVPAVVSEARTELVAKHGDAAMGILSPVGKASNCFLLDLVAGALIFVPAINNNAKSISKETHCTNISPLVQNTVRSPIVVASTNKEFVDLIQFPIIHEDHWLQNSEVLKAFFKKKFQKVDLFFYRDPEEAKEQEEEEAGLGPEYAAVKYGPAPTDNWVERFTLLRSLLH</sequence>
<evidence type="ECO:0000313" key="2">
    <source>
        <dbReference type="Proteomes" id="UP000479710"/>
    </source>
</evidence>
<name>A0A6G1BZZ4_9ORYZ</name>